<proteinExistence type="predicted"/>
<dbReference type="HOGENOM" id="CLU_000680_11_1_1"/>
<dbReference type="Proteomes" id="UP000031186">
    <property type="component" value="Unassembled WGS sequence"/>
</dbReference>
<feature type="compositionally biased region" description="Polar residues" evidence="2">
    <location>
        <begin position="410"/>
        <end position="427"/>
    </location>
</feature>
<dbReference type="VEuPathDB" id="FungiDB:MAN_10770"/>
<feature type="compositionally biased region" description="Low complexity" evidence="2">
    <location>
        <begin position="337"/>
        <end position="357"/>
    </location>
</feature>
<reference evidence="4 5" key="1">
    <citation type="journal article" date="2014" name="Proc. Natl. Acad. Sci. U.S.A.">
        <title>Trajectory and genomic determinants of fungal-pathogen speciation and host adaptation.</title>
        <authorList>
            <person name="Hu X."/>
            <person name="Xiao G."/>
            <person name="Zheng P."/>
            <person name="Shang Y."/>
            <person name="Su Y."/>
            <person name="Zhang X."/>
            <person name="Liu X."/>
            <person name="Zhan S."/>
            <person name="St Leger R.J."/>
            <person name="Wang C."/>
        </authorList>
    </citation>
    <scope>NUCLEOTIDE SEQUENCE [LARGE SCALE GENOMIC DNA]</scope>
    <source>
        <strain evidence="4 5">ARSEF 549</strain>
    </source>
</reference>
<feature type="region of interest" description="Disordered" evidence="2">
    <location>
        <begin position="336"/>
        <end position="427"/>
    </location>
</feature>
<dbReference type="PROSITE" id="PS50158">
    <property type="entry name" value="ZF_CCHC"/>
    <property type="match status" value="1"/>
</dbReference>
<protein>
    <submittedName>
        <fullName evidence="4">Zinc finger, CCHC-type</fullName>
    </submittedName>
</protein>
<feature type="compositionally biased region" description="Basic residues" evidence="2">
    <location>
        <begin position="360"/>
        <end position="370"/>
    </location>
</feature>
<evidence type="ECO:0000259" key="3">
    <source>
        <dbReference type="PROSITE" id="PS50158"/>
    </source>
</evidence>
<dbReference type="EMBL" id="AZNF01000030">
    <property type="protein sequence ID" value="KID59358.1"/>
    <property type="molecule type" value="Genomic_DNA"/>
</dbReference>
<keyword evidence="1" id="KW-0862">Zinc</keyword>
<dbReference type="InterPro" id="IPR001878">
    <property type="entry name" value="Znf_CCHC"/>
</dbReference>
<evidence type="ECO:0000256" key="1">
    <source>
        <dbReference type="PROSITE-ProRule" id="PRU00047"/>
    </source>
</evidence>
<feature type="domain" description="CCHC-type" evidence="3">
    <location>
        <begin position="294"/>
        <end position="308"/>
    </location>
</feature>
<name>A0A0B4EM42_METAF</name>
<dbReference type="GO" id="GO:0008270">
    <property type="term" value="F:zinc ion binding"/>
    <property type="evidence" value="ECO:0007669"/>
    <property type="project" value="UniProtKB-KW"/>
</dbReference>
<comment type="caution">
    <text evidence="4">The sequence shown here is derived from an EMBL/GenBank/DDBJ whole genome shotgun (WGS) entry which is preliminary data.</text>
</comment>
<sequence length="427" mass="46353">MPKLEFSAPFCTHLNRVAEEFPSGLERDFAQHFSVNFLEFWKQALGSTPSASTPTYSSVAATATAAAIATVSPIRSSTTSSVYPPPLPTATHRQGQRAPPPPPPREDLRVFVRLDADAPARNHIGYAIRAHVASKTGLELNKAPQVVQVNTGWAIRAVDKTTRDLLLERQAEWADDLGASAGQASQKWHTYAVNNCPRRLTDLYGNEIDYDTAVRDEINHQTGLTPVSIRTPRRDNERLPYKTLIISFLQPTKRPCSLFGTSRPARLIENNNPPKQCDNCWDFHTRHACNRQTRCKHCGKTGHTSEGCGAAEQCANCLGPHTAELANCPARPKKTDGLPALPTTPGGTAATAIAGDTQRTHRNRTSHRTTARSGGSHGIASESRQPFGPDQSLGLHLASSTDDIPDATQDPETGTRDSISATSADFT</sequence>
<feature type="region of interest" description="Disordered" evidence="2">
    <location>
        <begin position="76"/>
        <end position="107"/>
    </location>
</feature>
<keyword evidence="5" id="KW-1185">Reference proteome</keyword>
<accession>A0A0B4EM42</accession>
<keyword evidence="1" id="KW-0479">Metal-binding</keyword>
<dbReference type="AlphaFoldDB" id="A0A0B4EM42"/>
<gene>
    <name evidence="4" type="ORF">MAN_10770</name>
</gene>
<evidence type="ECO:0000313" key="4">
    <source>
        <dbReference type="EMBL" id="KID59358.1"/>
    </source>
</evidence>
<organism evidence="4 5">
    <name type="scientific">Metarhizium anisopliae (strain ARSEF 549)</name>
    <dbReference type="NCBI Taxonomy" id="3151832"/>
    <lineage>
        <taxon>Eukaryota</taxon>
        <taxon>Fungi</taxon>
        <taxon>Dikarya</taxon>
        <taxon>Ascomycota</taxon>
        <taxon>Pezizomycotina</taxon>
        <taxon>Sordariomycetes</taxon>
        <taxon>Hypocreomycetidae</taxon>
        <taxon>Hypocreales</taxon>
        <taxon>Clavicipitaceae</taxon>
        <taxon>Metarhizium</taxon>
    </lineage>
</organism>
<feature type="non-terminal residue" evidence="4">
    <location>
        <position position="1"/>
    </location>
</feature>
<dbReference type="GO" id="GO:0003676">
    <property type="term" value="F:nucleic acid binding"/>
    <property type="evidence" value="ECO:0007669"/>
    <property type="project" value="InterPro"/>
</dbReference>
<keyword evidence="1" id="KW-0863">Zinc-finger</keyword>
<evidence type="ECO:0000313" key="5">
    <source>
        <dbReference type="Proteomes" id="UP000031186"/>
    </source>
</evidence>
<evidence type="ECO:0000256" key="2">
    <source>
        <dbReference type="SAM" id="MobiDB-lite"/>
    </source>
</evidence>